<proteinExistence type="inferred from homology"/>
<dbReference type="Proteomes" id="UP000664132">
    <property type="component" value="Unassembled WGS sequence"/>
</dbReference>
<feature type="domain" description="TauD/TfdA-like" evidence="8">
    <location>
        <begin position="16"/>
        <end position="362"/>
    </location>
</feature>
<feature type="region of interest" description="Disordered" evidence="7">
    <location>
        <begin position="364"/>
        <end position="383"/>
    </location>
</feature>
<evidence type="ECO:0000259" key="8">
    <source>
        <dbReference type="Pfam" id="PF02668"/>
    </source>
</evidence>
<dbReference type="EMBL" id="JAFJYH010000377">
    <property type="protein sequence ID" value="KAG4412457.1"/>
    <property type="molecule type" value="Genomic_DNA"/>
</dbReference>
<dbReference type="PANTHER" id="PTHR43779">
    <property type="entry name" value="DIOXYGENASE RV0097-RELATED"/>
    <property type="match status" value="1"/>
</dbReference>
<name>A0A8H7T4W9_9HELO</name>
<comment type="similarity">
    <text evidence="2">Belongs to the TfdA dioxygenase family.</text>
</comment>
<evidence type="ECO:0000313" key="9">
    <source>
        <dbReference type="EMBL" id="KAG4412457.1"/>
    </source>
</evidence>
<evidence type="ECO:0000313" key="10">
    <source>
        <dbReference type="Proteomes" id="UP000664132"/>
    </source>
</evidence>
<evidence type="ECO:0000256" key="6">
    <source>
        <dbReference type="ARBA" id="ARBA00023004"/>
    </source>
</evidence>
<dbReference type="InterPro" id="IPR042098">
    <property type="entry name" value="TauD-like_sf"/>
</dbReference>
<dbReference type="PANTHER" id="PTHR43779:SF2">
    <property type="entry name" value="ALPHA-KETOGLUTARATE-DEPENDENT XANTHINE DIOXYGENASE XAN1"/>
    <property type="match status" value="1"/>
</dbReference>
<keyword evidence="10" id="KW-1185">Reference proteome</keyword>
<evidence type="ECO:0000256" key="5">
    <source>
        <dbReference type="ARBA" id="ARBA00023002"/>
    </source>
</evidence>
<keyword evidence="5" id="KW-0560">Oxidoreductase</keyword>
<dbReference type="InterPro" id="IPR051178">
    <property type="entry name" value="TfdA_dioxygenase"/>
</dbReference>
<keyword evidence="6" id="KW-0408">Iron</keyword>
<protein>
    <recommendedName>
        <fullName evidence="8">TauD/TfdA-like domain-containing protein</fullName>
    </recommendedName>
</protein>
<organism evidence="9 10">
    <name type="scientific">Cadophora malorum</name>
    <dbReference type="NCBI Taxonomy" id="108018"/>
    <lineage>
        <taxon>Eukaryota</taxon>
        <taxon>Fungi</taxon>
        <taxon>Dikarya</taxon>
        <taxon>Ascomycota</taxon>
        <taxon>Pezizomycotina</taxon>
        <taxon>Leotiomycetes</taxon>
        <taxon>Helotiales</taxon>
        <taxon>Ploettnerulaceae</taxon>
        <taxon>Cadophora</taxon>
    </lineage>
</organism>
<accession>A0A8H7T4W9</accession>
<dbReference type="Pfam" id="PF02668">
    <property type="entry name" value="TauD"/>
    <property type="match status" value="1"/>
</dbReference>
<keyword evidence="4" id="KW-0223">Dioxygenase</keyword>
<dbReference type="Gene3D" id="3.60.130.10">
    <property type="entry name" value="Clavaminate synthase-like"/>
    <property type="match status" value="1"/>
</dbReference>
<gene>
    <name evidence="9" type="ORF">IFR04_014421</name>
</gene>
<dbReference type="GO" id="GO:0046872">
    <property type="term" value="F:metal ion binding"/>
    <property type="evidence" value="ECO:0007669"/>
    <property type="project" value="UniProtKB-KW"/>
</dbReference>
<dbReference type="OrthoDB" id="93019at2759"/>
<evidence type="ECO:0000256" key="7">
    <source>
        <dbReference type="SAM" id="MobiDB-lite"/>
    </source>
</evidence>
<keyword evidence="3" id="KW-0479">Metal-binding</keyword>
<comment type="caution">
    <text evidence="9">The sequence shown here is derived from an EMBL/GenBank/DDBJ whole genome shotgun (WGS) entry which is preliminary data.</text>
</comment>
<dbReference type="GO" id="GO:0051213">
    <property type="term" value="F:dioxygenase activity"/>
    <property type="evidence" value="ECO:0007669"/>
    <property type="project" value="UniProtKB-KW"/>
</dbReference>
<reference evidence="9" key="1">
    <citation type="submission" date="2021-02" db="EMBL/GenBank/DDBJ databases">
        <title>Genome sequence Cadophora malorum strain M34.</title>
        <authorList>
            <person name="Stefanovic E."/>
            <person name="Vu D."/>
            <person name="Scully C."/>
            <person name="Dijksterhuis J."/>
            <person name="Roader J."/>
            <person name="Houbraken J."/>
        </authorList>
    </citation>
    <scope>NUCLEOTIDE SEQUENCE</scope>
    <source>
        <strain evidence="9">M34</strain>
    </source>
</reference>
<evidence type="ECO:0000256" key="1">
    <source>
        <dbReference type="ARBA" id="ARBA00001954"/>
    </source>
</evidence>
<dbReference type="SUPFAM" id="SSF51197">
    <property type="entry name" value="Clavaminate synthase-like"/>
    <property type="match status" value="1"/>
</dbReference>
<evidence type="ECO:0000256" key="2">
    <source>
        <dbReference type="ARBA" id="ARBA00005896"/>
    </source>
</evidence>
<dbReference type="AlphaFoldDB" id="A0A8H7T4W9"/>
<comment type="cofactor">
    <cofactor evidence="1">
        <name>Fe(2+)</name>
        <dbReference type="ChEBI" id="CHEBI:29033"/>
    </cofactor>
</comment>
<evidence type="ECO:0000256" key="4">
    <source>
        <dbReference type="ARBA" id="ARBA00022964"/>
    </source>
</evidence>
<sequence>MVVTPIKHGADKKCTMGATITGLDLNDVSNEDLAALREATHRYQLVMIKGQHDLDPVKHWELVTRLDPEAPNVHGHGTVQQFKKVGGLLSQRDVPCIPSAPNIRLIGKGYQGDDHYGIKGFTAHGPSNDYHRYPPSAESFAAGNTQFQRWHIDAPLYEREPPHFTALRAVKCPDQGDIQVNWDDGSGLSMTVKPGQTAFFSTIQLYDLLSDEEKMLADNSWVEYAPFPYMWIEKCKGRPNGLGLENEGLEHKIEEMPEWDPAKIKTYPMVWVNPLGKKALQVHGIAVRKMFLKPTPTSEVEVVEDITRIRQLLLSWQDRILRPEYIMMTPVENGDVQMWDNWSVFHSAVDYPEKYGTRTMHQANLGASDSPVGPVPIPVSVTS</sequence>
<evidence type="ECO:0000256" key="3">
    <source>
        <dbReference type="ARBA" id="ARBA00022723"/>
    </source>
</evidence>
<dbReference type="InterPro" id="IPR003819">
    <property type="entry name" value="TauD/TfdA-like"/>
</dbReference>
<feature type="compositionally biased region" description="Low complexity" evidence="7">
    <location>
        <begin position="368"/>
        <end position="383"/>
    </location>
</feature>